<dbReference type="EMBL" id="JAEQNA010000010">
    <property type="protein sequence ID" value="MBL0422951.1"/>
    <property type="molecule type" value="Genomic_DNA"/>
</dbReference>
<dbReference type="AlphaFoldDB" id="A0A936ZUR4"/>
<feature type="signal peptide" evidence="2">
    <location>
        <begin position="1"/>
        <end position="23"/>
    </location>
</feature>
<proteinExistence type="predicted"/>
<reference evidence="3" key="1">
    <citation type="submission" date="2021-01" db="EMBL/GenBank/DDBJ databases">
        <title>Ramlibacter sp. strain AW1 16S ribosomal RNA gene Genome sequencing and assembly.</title>
        <authorList>
            <person name="Kang M."/>
        </authorList>
    </citation>
    <scope>NUCLEOTIDE SEQUENCE</scope>
    <source>
        <strain evidence="3">AW1</strain>
    </source>
</reference>
<comment type="caution">
    <text evidence="3">The sequence shown here is derived from an EMBL/GenBank/DDBJ whole genome shotgun (WGS) entry which is preliminary data.</text>
</comment>
<dbReference type="Gene3D" id="3.40.190.170">
    <property type="entry name" value="Bacterial extracellular solute-binding protein, family 7"/>
    <property type="match status" value="1"/>
</dbReference>
<organism evidence="3 4">
    <name type="scientific">Ramlibacter aurantiacus</name>
    <dbReference type="NCBI Taxonomy" id="2801330"/>
    <lineage>
        <taxon>Bacteria</taxon>
        <taxon>Pseudomonadati</taxon>
        <taxon>Pseudomonadota</taxon>
        <taxon>Betaproteobacteria</taxon>
        <taxon>Burkholderiales</taxon>
        <taxon>Comamonadaceae</taxon>
        <taxon>Ramlibacter</taxon>
    </lineage>
</organism>
<keyword evidence="4" id="KW-1185">Reference proteome</keyword>
<dbReference type="Pfam" id="PF03480">
    <property type="entry name" value="DctP"/>
    <property type="match status" value="1"/>
</dbReference>
<dbReference type="NCBIfam" id="NF037995">
    <property type="entry name" value="TRAP_S1"/>
    <property type="match status" value="1"/>
</dbReference>
<dbReference type="RefSeq" id="WP_201686079.1">
    <property type="nucleotide sequence ID" value="NZ_JAEQNA010000010.1"/>
</dbReference>
<evidence type="ECO:0000256" key="2">
    <source>
        <dbReference type="SAM" id="SignalP"/>
    </source>
</evidence>
<dbReference type="PANTHER" id="PTHR33376:SF15">
    <property type="entry name" value="BLL6794 PROTEIN"/>
    <property type="match status" value="1"/>
</dbReference>
<dbReference type="Proteomes" id="UP000613011">
    <property type="component" value="Unassembled WGS sequence"/>
</dbReference>
<name>A0A936ZUR4_9BURK</name>
<feature type="chain" id="PRO_5037810000" evidence="2">
    <location>
        <begin position="24"/>
        <end position="342"/>
    </location>
</feature>
<accession>A0A936ZUR4</accession>
<evidence type="ECO:0000313" key="4">
    <source>
        <dbReference type="Proteomes" id="UP000613011"/>
    </source>
</evidence>
<protein>
    <submittedName>
        <fullName evidence="3">TRAP transporter substrate-binding protein DctP</fullName>
    </submittedName>
</protein>
<evidence type="ECO:0000256" key="1">
    <source>
        <dbReference type="ARBA" id="ARBA00022729"/>
    </source>
</evidence>
<dbReference type="GO" id="GO:0055085">
    <property type="term" value="P:transmembrane transport"/>
    <property type="evidence" value="ECO:0007669"/>
    <property type="project" value="InterPro"/>
</dbReference>
<sequence>MRRQVLKVLAGCLLAGASLGTFAQQQQPIKLKFAWFSPDRERLFLTVVKPFAENIKKETNGQVEIELYPNGALGRAPQQQAQMVLDGVADFAMVVPTFTPGRFPESEVLESAGLFRDLAEGTRVFTKLVSSGVIKDYDQFVPIAVWSTPPFSIHTNFPVNSLNDLKGKRIRGSGVLQLEALKGLGMNTVGMAPTEVAEAIGRRTIDGTISQPAVVFDFGLDRVTSHDYFIRLGITPLTVMMNKAKFDSLPPNAQAAIRKYGLDWMARTYIESMVPYNASLVERMEKDPKRKVTRPTPAEEAQVQKVFDEVRAGWVAKSPRNAEIYKAVTEEIRKDRAQHGAK</sequence>
<gene>
    <name evidence="3" type="primary">dctP</name>
    <name evidence="3" type="ORF">JI739_21625</name>
</gene>
<keyword evidence="1 2" id="KW-0732">Signal</keyword>
<dbReference type="PANTHER" id="PTHR33376">
    <property type="match status" value="1"/>
</dbReference>
<evidence type="ECO:0000313" key="3">
    <source>
        <dbReference type="EMBL" id="MBL0422951.1"/>
    </source>
</evidence>
<dbReference type="InterPro" id="IPR038404">
    <property type="entry name" value="TRAP_DctP_sf"/>
</dbReference>
<dbReference type="InterPro" id="IPR018389">
    <property type="entry name" value="DctP_fam"/>
</dbReference>